<dbReference type="AlphaFoldDB" id="A0A8J2X927"/>
<organism evidence="2 3">
    <name type="scientific">Aquaticitalea lipolytica</name>
    <dbReference type="NCBI Taxonomy" id="1247562"/>
    <lineage>
        <taxon>Bacteria</taxon>
        <taxon>Pseudomonadati</taxon>
        <taxon>Bacteroidota</taxon>
        <taxon>Flavobacteriia</taxon>
        <taxon>Flavobacteriales</taxon>
        <taxon>Flavobacteriaceae</taxon>
        <taxon>Aquaticitalea</taxon>
    </lineage>
</organism>
<dbReference type="CDD" id="cd00761">
    <property type="entry name" value="Glyco_tranf_GTA_type"/>
    <property type="match status" value="1"/>
</dbReference>
<dbReference type="RefSeq" id="WP_188604709.1">
    <property type="nucleotide sequence ID" value="NZ_BMIC01000001.1"/>
</dbReference>
<evidence type="ECO:0000259" key="1">
    <source>
        <dbReference type="Pfam" id="PF00535"/>
    </source>
</evidence>
<sequence length="305" mass="36078">MTQPKFGILITTKNRIEDLKFTLSKISHLIHRPDVECIIWDDGSSDNTYDYIKNNHPEIQIFKNETSKGLIYSRNRLLEKTKAVYAISIDDDLHFITQQPLEVIEAVFSQNNACAVISFRIFWSTSNPETTEHNQQLERVKNFAGGAHVWRMNDWKQLPDYPEWFIFYGEEDFASFNLFKNNKQVLYAPDILCHHRVDLIERKNNHDYILRQRRSLRAGWYLYLLFYPIKLIPQKFAYSLWMQLKLKVFKGQFKTLVAIVQALGDVVLNTPKLIANSNRLSLKEFKEFSKLPDVKLYWKPNNTKH</sequence>
<reference evidence="2 3" key="1">
    <citation type="journal article" date="2014" name="Int. J. Syst. Evol. Microbiol.">
        <title>Complete genome sequence of Corynebacterium casei LMG S-19264T (=DSM 44701T), isolated from a smear-ripened cheese.</title>
        <authorList>
            <consortium name="US DOE Joint Genome Institute (JGI-PGF)"/>
            <person name="Walter F."/>
            <person name="Albersmeier A."/>
            <person name="Kalinowski J."/>
            <person name="Ruckert C."/>
        </authorList>
    </citation>
    <scope>NUCLEOTIDE SEQUENCE [LARGE SCALE GENOMIC DNA]</scope>
    <source>
        <strain evidence="2 3">CGMCC 1.15295</strain>
    </source>
</reference>
<accession>A0A8J2X927</accession>
<dbReference type="Pfam" id="PF00535">
    <property type="entry name" value="Glycos_transf_2"/>
    <property type="match status" value="1"/>
</dbReference>
<dbReference type="Gene3D" id="3.90.550.10">
    <property type="entry name" value="Spore Coat Polysaccharide Biosynthesis Protein SpsA, Chain A"/>
    <property type="match status" value="1"/>
</dbReference>
<proteinExistence type="predicted"/>
<dbReference type="InterPro" id="IPR001173">
    <property type="entry name" value="Glyco_trans_2-like"/>
</dbReference>
<dbReference type="InterPro" id="IPR029044">
    <property type="entry name" value="Nucleotide-diphossugar_trans"/>
</dbReference>
<evidence type="ECO:0000313" key="3">
    <source>
        <dbReference type="Proteomes" id="UP000598120"/>
    </source>
</evidence>
<evidence type="ECO:0000313" key="2">
    <source>
        <dbReference type="EMBL" id="GFZ78048.1"/>
    </source>
</evidence>
<comment type="caution">
    <text evidence="2">The sequence shown here is derived from an EMBL/GenBank/DDBJ whole genome shotgun (WGS) entry which is preliminary data.</text>
</comment>
<dbReference type="EMBL" id="BMIC01000001">
    <property type="protein sequence ID" value="GFZ78048.1"/>
    <property type="molecule type" value="Genomic_DNA"/>
</dbReference>
<gene>
    <name evidence="2" type="ORF">GCM10011531_04480</name>
</gene>
<dbReference type="SUPFAM" id="SSF53448">
    <property type="entry name" value="Nucleotide-diphospho-sugar transferases"/>
    <property type="match status" value="1"/>
</dbReference>
<name>A0A8J2X927_9FLAO</name>
<feature type="domain" description="Glycosyltransferase 2-like" evidence="1">
    <location>
        <begin position="8"/>
        <end position="135"/>
    </location>
</feature>
<keyword evidence="3" id="KW-1185">Reference proteome</keyword>
<protein>
    <recommendedName>
        <fullName evidence="1">Glycosyltransferase 2-like domain-containing protein</fullName>
    </recommendedName>
</protein>
<dbReference type="Proteomes" id="UP000598120">
    <property type="component" value="Unassembled WGS sequence"/>
</dbReference>